<dbReference type="EMBL" id="BAABLX010000078">
    <property type="protein sequence ID" value="GAA4959870.1"/>
    <property type="molecule type" value="Genomic_DNA"/>
</dbReference>
<gene>
    <name evidence="2" type="ORF">GCM10025791_46340</name>
</gene>
<dbReference type="NCBIfam" id="TIGR02281">
    <property type="entry name" value="clan_AA_DTGA"/>
    <property type="match status" value="1"/>
</dbReference>
<feature type="chain" id="PRO_5043663113" evidence="1">
    <location>
        <begin position="28"/>
        <end position="219"/>
    </location>
</feature>
<dbReference type="Pfam" id="PF13975">
    <property type="entry name" value="gag-asp_proteas"/>
    <property type="match status" value="1"/>
</dbReference>
<evidence type="ECO:0000313" key="3">
    <source>
        <dbReference type="Proteomes" id="UP001409585"/>
    </source>
</evidence>
<comment type="caution">
    <text evidence="2">The sequence shown here is derived from an EMBL/GenBank/DDBJ whole genome shotgun (WGS) entry which is preliminary data.</text>
</comment>
<keyword evidence="2" id="KW-0645">Protease</keyword>
<feature type="signal peptide" evidence="1">
    <location>
        <begin position="1"/>
        <end position="27"/>
    </location>
</feature>
<proteinExistence type="predicted"/>
<reference evidence="3" key="1">
    <citation type="journal article" date="2019" name="Int. J. Syst. Evol. Microbiol.">
        <title>The Global Catalogue of Microorganisms (GCM) 10K type strain sequencing project: providing services to taxonomists for standard genome sequencing and annotation.</title>
        <authorList>
            <consortium name="The Broad Institute Genomics Platform"/>
            <consortium name="The Broad Institute Genome Sequencing Center for Infectious Disease"/>
            <person name="Wu L."/>
            <person name="Ma J."/>
        </authorList>
    </citation>
    <scope>NUCLEOTIDE SEQUENCE [LARGE SCALE GENOMIC DNA]</scope>
    <source>
        <strain evidence="3">JCM 19134</strain>
    </source>
</reference>
<organism evidence="2 3">
    <name type="scientific">Halioxenophilus aromaticivorans</name>
    <dbReference type="NCBI Taxonomy" id="1306992"/>
    <lineage>
        <taxon>Bacteria</taxon>
        <taxon>Pseudomonadati</taxon>
        <taxon>Pseudomonadota</taxon>
        <taxon>Gammaproteobacteria</taxon>
        <taxon>Alteromonadales</taxon>
        <taxon>Alteromonadaceae</taxon>
        <taxon>Halioxenophilus</taxon>
    </lineage>
</organism>
<dbReference type="RefSeq" id="WP_345427765.1">
    <property type="nucleotide sequence ID" value="NZ_AP031496.1"/>
</dbReference>
<dbReference type="SUPFAM" id="SSF50630">
    <property type="entry name" value="Acid proteases"/>
    <property type="match status" value="1"/>
</dbReference>
<dbReference type="CDD" id="cd05483">
    <property type="entry name" value="retropepsin_like_bacteria"/>
    <property type="match status" value="1"/>
</dbReference>
<dbReference type="AlphaFoldDB" id="A0AAV3U9N4"/>
<name>A0AAV3U9N4_9ALTE</name>
<dbReference type="GO" id="GO:0008233">
    <property type="term" value="F:peptidase activity"/>
    <property type="evidence" value="ECO:0007669"/>
    <property type="project" value="UniProtKB-KW"/>
</dbReference>
<dbReference type="Gene3D" id="2.40.70.10">
    <property type="entry name" value="Acid Proteases"/>
    <property type="match status" value="1"/>
</dbReference>
<accession>A0AAV3U9N4</accession>
<protein>
    <submittedName>
        <fullName evidence="2">TIGR02281 family clan AA aspartic protease</fullName>
    </submittedName>
</protein>
<dbReference type="InterPro" id="IPR021109">
    <property type="entry name" value="Peptidase_aspartic_dom_sf"/>
</dbReference>
<dbReference type="GO" id="GO:0006508">
    <property type="term" value="P:proteolysis"/>
    <property type="evidence" value="ECO:0007669"/>
    <property type="project" value="UniProtKB-KW"/>
</dbReference>
<keyword evidence="2" id="KW-0378">Hydrolase</keyword>
<dbReference type="InterPro" id="IPR011969">
    <property type="entry name" value="Clan_AA_Asp_peptidase_C"/>
</dbReference>
<dbReference type="InterPro" id="IPR034122">
    <property type="entry name" value="Retropepsin-like_bacterial"/>
</dbReference>
<keyword evidence="3" id="KW-1185">Reference proteome</keyword>
<sequence length="219" mass="23156">MGNQWLWRYVIAALLLATLAAISPAKAANVAVKGLFAGSAVLTIDGRQRLLKAGATSPEGVTLVSANSRYAVVEIDGQRHQLGISQHIASGFANAQRREVRINEGAGGHYWAAGQINGHAIRFMVDTGATNIAMNRATAERLGVNFRAGREARAGTAGGIVPIYLVQLARVSVGAIVLDNVQASVHLDESPAHVLLGNSFLSQLEMQKENGVLVLSSQR</sequence>
<dbReference type="Proteomes" id="UP001409585">
    <property type="component" value="Unassembled WGS sequence"/>
</dbReference>
<evidence type="ECO:0000256" key="1">
    <source>
        <dbReference type="SAM" id="SignalP"/>
    </source>
</evidence>
<keyword evidence="1" id="KW-0732">Signal</keyword>
<evidence type="ECO:0000313" key="2">
    <source>
        <dbReference type="EMBL" id="GAA4959870.1"/>
    </source>
</evidence>